<gene>
    <name evidence="3" type="ORF">AFM18_22035</name>
</gene>
<dbReference type="RefSeq" id="WP_083447509.1">
    <property type="nucleotide sequence ID" value="NZ_LGVG01000034.1"/>
</dbReference>
<dbReference type="PROSITE" id="PS51208">
    <property type="entry name" value="AUTOTRANSPORTER"/>
    <property type="match status" value="1"/>
</dbReference>
<keyword evidence="1" id="KW-0732">Signal</keyword>
<sequence>TSAGGTAGQGARAVGSGTISISTSYDYVGIGGGGGGASFDGEAGGDGVAGSLGVSNATLTVNHSLLVGGAGGGSSATGVGGSGGSGALTLTNATLSVADTLLIGGSGGGASGSQAGGQGGSGTVTVEGNSTLSFGNGARLVVGGGTGGGAGVLNLGPGTANFAGGGAFIINANGTLNIGSDTANATIGGAITNLTTLVNNGTINFNQVGAYQLASDITGSGSLAVNGTGGLMLTGANTYTGGTTVSGGPLYIGAGGATGSISGDIVNNWSVTFSRSGTVEYADDMSGTGSLVKLGTGLLRLTGATTTAGQILASNGSMEVTGPLARLGSATSDVYIGSAGEAEITVSNGAQMTSHDVWVGSASGGTAIVTGADSTWSANYFAVGGGANATNELHVLDGARLSTARSFVGAYTDGSALISGANSVWSSDTALVIGNQAGTTGTVVVQNGATVSVAQIELGDGSGIMQVNGSDADGRGVLRTGPVVRKAGSTTGTIDFNGGVLRAATSEANLLQGFSAGDITLGAGGMFLDSNGFDVGISAVLDGSGRLSKTGVGTLTLSGANTYTGGTAVQAGTLVAGASQVFGGGAMNVSAGATLNLNSYGQSLGALSGAGTVQLGSATLTLGADNTSTTYSGTLNGSGGLLKQGTGAFTLSGTSTYTGATQIDAGSLVVNGSIASSAVTVGNGARLGGSGTVGATTVAAGGVIAPGNSLGSLRVAGNFTLAAGATLDYELGAPGNDASAPGASDHLQVDGDVQLDGTLALSDPDSTAGLGYYRLISYGGQLTSSGLQMGAMPASLSAYDVRVVSEVAGHLDLRVGVTGSNLLQTWTGGNGTWDATATNWVNDGGTVPEAWAGNHAVFLTTGGGTVSVQGTQSFAGLQFVADGYRLNGTGALETRAGGSELRVLGGATAVINTVISGAGGIDKTQGGTLVLNGANTYAGGTTVSAGVLAVSDDANLGAAGTGVTLNGGTLRIADAAYTGTGRGLTLGAAGGALDLTNAFTLQGAVSGGGALNKIGAGMLTLASDSSAYTGTATVSAGGLTLAENARLGGTLQVASGAMLAGAGTLGSATILAGGVHAPGGDGIGTQTFSGDYVNHGTLRINATPTTHDSVVVAGGVDITGATLDLRLSPADASAWNADTGPYTLIAKQSAGAVAGGFAAVNNPLLFLDASVNTAGGDGNDVTLTLARNDRSLASAAQTPNQRAVAAAIDSLPQSHEVWRSVMLSSDTSQLLQALNQLSGDTHAGVASGLMSATPFTTQAGLARLRTNLSAPMLSGGFSAQAGMSDAPPSAAMLPRSGASPLWAQVIGDRQRLRGDGNAPGADQSSTGVVVGGDVGVGQGWRVGGAFGYTDARLSPDQRSATAKTQSYTATIYGGKSFATGAGAVNVLAGAAYSWHDIDTRRQIRYGSLDQTLKANYSGNTTQLFAEAGYSLAVAPTVTLEPFVGLSWSQLRVRGFSESGGSAALSGRAQTQDSTSTLAGLRGQWSPAQSAIVLRGMLGWRHAYGSLQPTQTLAFDQGASFSVAGAPIARDAARIELGADLVAVRNMTAGLSYGGEFGGGNRQHTGSVDVRWKF</sequence>
<evidence type="ECO:0000259" key="2">
    <source>
        <dbReference type="PROSITE" id="PS51208"/>
    </source>
</evidence>
<comment type="caution">
    <text evidence="3">The sequence shown here is derived from an EMBL/GenBank/DDBJ whole genome shotgun (WGS) entry which is preliminary data.</text>
</comment>
<reference evidence="3 4" key="1">
    <citation type="submission" date="2015-07" db="EMBL/GenBank/DDBJ databases">
        <title>Draft genome of Achromobacter spanius.</title>
        <authorList>
            <person name="Wang X."/>
        </authorList>
    </citation>
    <scope>NUCLEOTIDE SEQUENCE [LARGE SCALE GENOMIC DNA]</scope>
    <source>
        <strain evidence="3 4">CGMCC9173</strain>
    </source>
</reference>
<evidence type="ECO:0000313" key="3">
    <source>
        <dbReference type="EMBL" id="KNE25565.1"/>
    </source>
</evidence>
<evidence type="ECO:0000313" key="4">
    <source>
        <dbReference type="Proteomes" id="UP000037511"/>
    </source>
</evidence>
<dbReference type="PANTHER" id="PTHR35037">
    <property type="entry name" value="C-TERMINAL REGION OF AIDA-LIKE PROTEIN"/>
    <property type="match status" value="1"/>
</dbReference>
<evidence type="ECO:0000256" key="1">
    <source>
        <dbReference type="ARBA" id="ARBA00022729"/>
    </source>
</evidence>
<proteinExistence type="predicted"/>
<dbReference type="SUPFAM" id="SSF103515">
    <property type="entry name" value="Autotransporter"/>
    <property type="match status" value="1"/>
</dbReference>
<name>A0AAW3HYI6_9BURK</name>
<feature type="domain" description="Autotransporter" evidence="2">
    <location>
        <begin position="1294"/>
        <end position="1573"/>
    </location>
</feature>
<dbReference type="InterPro" id="IPR036709">
    <property type="entry name" value="Autotransporte_beta_dom_sf"/>
</dbReference>
<dbReference type="PANTHER" id="PTHR35037:SF3">
    <property type="entry name" value="C-TERMINAL REGION OF AIDA-LIKE PROTEIN"/>
    <property type="match status" value="1"/>
</dbReference>
<dbReference type="InterPro" id="IPR011050">
    <property type="entry name" value="Pectin_lyase_fold/virulence"/>
</dbReference>
<dbReference type="InterPro" id="IPR012332">
    <property type="entry name" value="Autotransporter_pectin_lyase_C"/>
</dbReference>
<dbReference type="Proteomes" id="UP000037511">
    <property type="component" value="Unassembled WGS sequence"/>
</dbReference>
<accession>A0AAW3HYI6</accession>
<dbReference type="InterPro" id="IPR006315">
    <property type="entry name" value="OM_autotransptr_brl_dom"/>
</dbReference>
<dbReference type="Gene3D" id="2.160.20.20">
    <property type="match status" value="2"/>
</dbReference>
<protein>
    <recommendedName>
        <fullName evidence="2">Autotransporter domain-containing protein</fullName>
    </recommendedName>
</protein>
<dbReference type="EMBL" id="LGVG01000034">
    <property type="protein sequence ID" value="KNE25565.1"/>
    <property type="molecule type" value="Genomic_DNA"/>
</dbReference>
<dbReference type="InterPro" id="IPR005546">
    <property type="entry name" value="Autotransporte_beta"/>
</dbReference>
<dbReference type="Pfam" id="PF12951">
    <property type="entry name" value="PATR"/>
    <property type="match status" value="6"/>
</dbReference>
<feature type="non-terminal residue" evidence="3">
    <location>
        <position position="1"/>
    </location>
</feature>
<dbReference type="NCBIfam" id="TIGR02601">
    <property type="entry name" value="autotrns_rpt"/>
    <property type="match status" value="4"/>
</dbReference>
<organism evidence="3 4">
    <name type="scientific">Achromobacter spanius</name>
    <dbReference type="NCBI Taxonomy" id="217203"/>
    <lineage>
        <taxon>Bacteria</taxon>
        <taxon>Pseudomonadati</taxon>
        <taxon>Pseudomonadota</taxon>
        <taxon>Betaproteobacteria</taxon>
        <taxon>Burkholderiales</taxon>
        <taxon>Alcaligenaceae</taxon>
        <taxon>Achromobacter</taxon>
    </lineage>
</organism>
<dbReference type="GO" id="GO:0019867">
    <property type="term" value="C:outer membrane"/>
    <property type="evidence" value="ECO:0007669"/>
    <property type="project" value="InterPro"/>
</dbReference>
<dbReference type="SMART" id="SM00869">
    <property type="entry name" value="Autotransporter"/>
    <property type="match status" value="1"/>
</dbReference>
<dbReference type="Pfam" id="PF03797">
    <property type="entry name" value="Autotransporter"/>
    <property type="match status" value="1"/>
</dbReference>
<dbReference type="InterPro" id="IPR051551">
    <property type="entry name" value="Autotransporter_adhesion"/>
</dbReference>
<dbReference type="InterPro" id="IPR013425">
    <property type="entry name" value="Autotrns_rpt"/>
</dbReference>
<dbReference type="SUPFAM" id="SSF51126">
    <property type="entry name" value="Pectin lyase-like"/>
    <property type="match status" value="3"/>
</dbReference>
<dbReference type="NCBIfam" id="TIGR01414">
    <property type="entry name" value="autotrans_barl"/>
    <property type="match status" value="1"/>
</dbReference>
<dbReference type="Gene3D" id="2.40.128.130">
    <property type="entry name" value="Autotransporter beta-domain"/>
    <property type="match status" value="1"/>
</dbReference>